<organism evidence="2 3">
    <name type="scientific">Alkaliphilus hydrothermalis</name>
    <dbReference type="NCBI Taxonomy" id="1482730"/>
    <lineage>
        <taxon>Bacteria</taxon>
        <taxon>Bacillati</taxon>
        <taxon>Bacillota</taxon>
        <taxon>Clostridia</taxon>
        <taxon>Peptostreptococcales</taxon>
        <taxon>Natronincolaceae</taxon>
        <taxon>Alkaliphilus</taxon>
    </lineage>
</organism>
<comment type="similarity">
    <text evidence="1">Belongs to the asp23 family.</text>
</comment>
<evidence type="ECO:0000313" key="3">
    <source>
        <dbReference type="Proteomes" id="UP001314796"/>
    </source>
</evidence>
<evidence type="ECO:0000313" key="2">
    <source>
        <dbReference type="EMBL" id="MBM7615254.1"/>
    </source>
</evidence>
<dbReference type="Proteomes" id="UP001314796">
    <property type="component" value="Unassembled WGS sequence"/>
</dbReference>
<accession>A0ABS2NQM9</accession>
<dbReference type="RefSeq" id="WP_243427910.1">
    <property type="nucleotide sequence ID" value="NZ_JAFBEE010000010.1"/>
</dbReference>
<sequence>MAKNAMELSAEQGNIKISNDVIMVITQKAIEEVKGIVSFSSGLSKGFTEAFSRKNNSKKAVKIDNEEKLLEINISVVVEYGIVIPELMKTVQEKVKQSIENMTDIDVDKVNVYVQDVKIS</sequence>
<dbReference type="InterPro" id="IPR005531">
    <property type="entry name" value="Asp23"/>
</dbReference>
<reference evidence="2 3" key="1">
    <citation type="submission" date="2021-01" db="EMBL/GenBank/DDBJ databases">
        <title>Genomic Encyclopedia of Type Strains, Phase IV (KMG-IV): sequencing the most valuable type-strain genomes for metagenomic binning, comparative biology and taxonomic classification.</title>
        <authorList>
            <person name="Goeker M."/>
        </authorList>
    </citation>
    <scope>NUCLEOTIDE SEQUENCE [LARGE SCALE GENOMIC DNA]</scope>
    <source>
        <strain evidence="2 3">DSM 25890</strain>
    </source>
</reference>
<keyword evidence="3" id="KW-1185">Reference proteome</keyword>
<dbReference type="EMBL" id="JAFBEE010000010">
    <property type="protein sequence ID" value="MBM7615254.1"/>
    <property type="molecule type" value="Genomic_DNA"/>
</dbReference>
<proteinExistence type="inferred from homology"/>
<comment type="caution">
    <text evidence="2">The sequence shown here is derived from an EMBL/GenBank/DDBJ whole genome shotgun (WGS) entry which is preliminary data.</text>
</comment>
<dbReference type="PANTHER" id="PTHR34297">
    <property type="entry name" value="HYPOTHETICAL CYTOSOLIC PROTEIN-RELATED"/>
    <property type="match status" value="1"/>
</dbReference>
<dbReference type="PANTHER" id="PTHR34297:SF3">
    <property type="entry name" value="ALKALINE SHOCK PROTEIN 23"/>
    <property type="match status" value="1"/>
</dbReference>
<evidence type="ECO:0000256" key="1">
    <source>
        <dbReference type="ARBA" id="ARBA00005721"/>
    </source>
</evidence>
<protein>
    <submittedName>
        <fullName evidence="2">Alkaline shock family protein YloU</fullName>
    </submittedName>
</protein>
<dbReference type="Pfam" id="PF03780">
    <property type="entry name" value="Asp23"/>
    <property type="match status" value="1"/>
</dbReference>
<gene>
    <name evidence="2" type="ORF">JOC73_001816</name>
</gene>
<name>A0ABS2NQM9_9FIRM</name>